<gene>
    <name evidence="8" type="ORF">F4V44_02450</name>
</gene>
<keyword evidence="5" id="KW-0732">Signal</keyword>
<sequence length="16" mass="1655">MAAVLLFSSNSACHFG</sequence>
<dbReference type="GO" id="GO:0005576">
    <property type="term" value="C:extracellular region"/>
    <property type="evidence" value="ECO:0007669"/>
    <property type="project" value="UniProtKB-SubCell"/>
</dbReference>
<keyword evidence="4" id="KW-0964">Secreted</keyword>
<evidence type="ECO:0000256" key="2">
    <source>
        <dbReference type="ARBA" id="ARBA00004442"/>
    </source>
</evidence>
<evidence type="ECO:0000256" key="1">
    <source>
        <dbReference type="ARBA" id="ARBA00004196"/>
    </source>
</evidence>
<protein>
    <submittedName>
        <fullName evidence="8">Uncharacterized protein</fullName>
    </submittedName>
</protein>
<dbReference type="EMBL" id="VYKL01000006">
    <property type="protein sequence ID" value="KAA9030694.1"/>
    <property type="molecule type" value="Genomic_DNA"/>
</dbReference>
<evidence type="ECO:0000313" key="9">
    <source>
        <dbReference type="Proteomes" id="UP000326671"/>
    </source>
</evidence>
<keyword evidence="9" id="KW-1185">Reference proteome</keyword>
<evidence type="ECO:0000256" key="4">
    <source>
        <dbReference type="ARBA" id="ARBA00022525"/>
    </source>
</evidence>
<evidence type="ECO:0000256" key="6">
    <source>
        <dbReference type="ARBA" id="ARBA00023136"/>
    </source>
</evidence>
<dbReference type="Proteomes" id="UP000326671">
    <property type="component" value="Unassembled WGS sequence"/>
</dbReference>
<dbReference type="GO" id="GO:0009279">
    <property type="term" value="C:cell outer membrane"/>
    <property type="evidence" value="ECO:0007669"/>
    <property type="project" value="UniProtKB-SubCell"/>
</dbReference>
<evidence type="ECO:0000256" key="3">
    <source>
        <dbReference type="ARBA" id="ARBA00004613"/>
    </source>
</evidence>
<evidence type="ECO:0000313" key="8">
    <source>
        <dbReference type="EMBL" id="KAA9030694.1"/>
    </source>
</evidence>
<reference evidence="8 9" key="1">
    <citation type="submission" date="2019-09" db="EMBL/GenBank/DDBJ databases">
        <title>Whole genome sequences of isolates from the Mars Exploration Rovers.</title>
        <authorList>
            <person name="Seuylemezian A."/>
            <person name="Vaishampayan P."/>
        </authorList>
    </citation>
    <scope>NUCLEOTIDE SEQUENCE [LARGE SCALE GENOMIC DNA]</scope>
    <source>
        <strain evidence="8 9">MER_TA_151</strain>
    </source>
</reference>
<name>A0A5J5I8B8_9BACI</name>
<accession>A0A5J5I8B8</accession>
<evidence type="ECO:0000256" key="5">
    <source>
        <dbReference type="ARBA" id="ARBA00022729"/>
    </source>
</evidence>
<dbReference type="InterPro" id="IPR003368">
    <property type="entry name" value="POMP_repeat"/>
</dbReference>
<keyword evidence="6" id="KW-0472">Membrane</keyword>
<comment type="subcellular location">
    <subcellularLocation>
        <location evidence="1">Cell envelope</location>
    </subcellularLocation>
    <subcellularLocation>
        <location evidence="2">Cell outer membrane</location>
    </subcellularLocation>
    <subcellularLocation>
        <location evidence="3">Secreted</location>
    </subcellularLocation>
</comment>
<organism evidence="8 9">
    <name type="scientific">Niallia endozanthoxylica</name>
    <dbReference type="NCBI Taxonomy" id="2036016"/>
    <lineage>
        <taxon>Bacteria</taxon>
        <taxon>Bacillati</taxon>
        <taxon>Bacillota</taxon>
        <taxon>Bacilli</taxon>
        <taxon>Bacillales</taxon>
        <taxon>Bacillaceae</taxon>
        <taxon>Niallia</taxon>
    </lineage>
</organism>
<dbReference type="AlphaFoldDB" id="A0A5J5I8B8"/>
<evidence type="ECO:0000256" key="7">
    <source>
        <dbReference type="ARBA" id="ARBA00023237"/>
    </source>
</evidence>
<proteinExistence type="predicted"/>
<keyword evidence="7" id="KW-0998">Cell outer membrane</keyword>
<comment type="caution">
    <text evidence="8">The sequence shown here is derived from an EMBL/GenBank/DDBJ whole genome shotgun (WGS) entry which is preliminary data.</text>
</comment>
<dbReference type="NCBIfam" id="TIGR01376">
    <property type="entry name" value="POMP_repeat"/>
    <property type="match status" value="1"/>
</dbReference>